<keyword evidence="3 5" id="KW-0378">Hydrolase</keyword>
<dbReference type="SUPFAM" id="SSF52096">
    <property type="entry name" value="ClpP/crotonase"/>
    <property type="match status" value="1"/>
</dbReference>
<dbReference type="NCBIfam" id="TIGR00225">
    <property type="entry name" value="prc"/>
    <property type="match status" value="1"/>
</dbReference>
<dbReference type="InterPro" id="IPR029045">
    <property type="entry name" value="ClpP/crotonase-like_dom_sf"/>
</dbReference>
<dbReference type="SUPFAM" id="SSF50156">
    <property type="entry name" value="PDZ domain-like"/>
    <property type="match status" value="1"/>
</dbReference>
<evidence type="ECO:0000256" key="4">
    <source>
        <dbReference type="ARBA" id="ARBA00022825"/>
    </source>
</evidence>
<dbReference type="FunFam" id="2.30.42.10:FF:000063">
    <property type="entry name" value="Peptidase, S41 family"/>
    <property type="match status" value="1"/>
</dbReference>
<dbReference type="Gene3D" id="3.90.226.10">
    <property type="entry name" value="2-enoyl-CoA Hydratase, Chain A, domain 1"/>
    <property type="match status" value="1"/>
</dbReference>
<dbReference type="GO" id="GO:0006508">
    <property type="term" value="P:proteolysis"/>
    <property type="evidence" value="ECO:0007669"/>
    <property type="project" value="UniProtKB-KW"/>
</dbReference>
<evidence type="ECO:0000256" key="3">
    <source>
        <dbReference type="ARBA" id="ARBA00022801"/>
    </source>
</evidence>
<evidence type="ECO:0000256" key="2">
    <source>
        <dbReference type="ARBA" id="ARBA00022670"/>
    </source>
</evidence>
<evidence type="ECO:0000313" key="8">
    <source>
        <dbReference type="EMBL" id="MBI3128830.1"/>
    </source>
</evidence>
<organism evidence="8 9">
    <name type="scientific">Tectimicrobiota bacterium</name>
    <dbReference type="NCBI Taxonomy" id="2528274"/>
    <lineage>
        <taxon>Bacteria</taxon>
        <taxon>Pseudomonadati</taxon>
        <taxon>Nitrospinota/Tectimicrobiota group</taxon>
        <taxon>Candidatus Tectimicrobiota</taxon>
    </lineage>
</organism>
<accession>A0A932MNK8</accession>
<dbReference type="Pfam" id="PF22694">
    <property type="entry name" value="CtpB_N-like"/>
    <property type="match status" value="1"/>
</dbReference>
<dbReference type="CDD" id="cd07560">
    <property type="entry name" value="Peptidase_S41_CPP"/>
    <property type="match status" value="1"/>
</dbReference>
<feature type="compositionally biased region" description="Pro residues" evidence="6">
    <location>
        <begin position="397"/>
        <end position="407"/>
    </location>
</feature>
<feature type="domain" description="PDZ" evidence="7">
    <location>
        <begin position="91"/>
        <end position="171"/>
    </location>
</feature>
<dbReference type="EMBL" id="JACPUR010000035">
    <property type="protein sequence ID" value="MBI3128830.1"/>
    <property type="molecule type" value="Genomic_DNA"/>
</dbReference>
<dbReference type="GO" id="GO:0008236">
    <property type="term" value="F:serine-type peptidase activity"/>
    <property type="evidence" value="ECO:0007669"/>
    <property type="project" value="UniProtKB-KW"/>
</dbReference>
<dbReference type="Proteomes" id="UP000782312">
    <property type="component" value="Unassembled WGS sequence"/>
</dbReference>
<name>A0A932MNK8_UNCTE</name>
<evidence type="ECO:0000256" key="5">
    <source>
        <dbReference type="RuleBase" id="RU004404"/>
    </source>
</evidence>
<dbReference type="SMART" id="SM00245">
    <property type="entry name" value="TSPc"/>
    <property type="match status" value="1"/>
</dbReference>
<dbReference type="InterPro" id="IPR005151">
    <property type="entry name" value="Tail-specific_protease"/>
</dbReference>
<dbReference type="CDD" id="cd06782">
    <property type="entry name" value="cpPDZ_CPP-like"/>
    <property type="match status" value="1"/>
</dbReference>
<dbReference type="InterPro" id="IPR041489">
    <property type="entry name" value="PDZ_6"/>
</dbReference>
<evidence type="ECO:0000256" key="1">
    <source>
        <dbReference type="ARBA" id="ARBA00009179"/>
    </source>
</evidence>
<dbReference type="AlphaFoldDB" id="A0A932MNK8"/>
<dbReference type="GO" id="GO:0030288">
    <property type="term" value="C:outer membrane-bounded periplasmic space"/>
    <property type="evidence" value="ECO:0007669"/>
    <property type="project" value="TreeGrafter"/>
</dbReference>
<comment type="caution">
    <text evidence="8">The sequence shown here is derived from an EMBL/GenBank/DDBJ whole genome shotgun (WGS) entry which is preliminary data.</text>
</comment>
<dbReference type="GO" id="GO:0007165">
    <property type="term" value="P:signal transduction"/>
    <property type="evidence" value="ECO:0007669"/>
    <property type="project" value="TreeGrafter"/>
</dbReference>
<protein>
    <submittedName>
        <fullName evidence="8">S41 family peptidase</fullName>
    </submittedName>
</protein>
<dbReference type="PROSITE" id="PS50106">
    <property type="entry name" value="PDZ"/>
    <property type="match status" value="1"/>
</dbReference>
<comment type="similarity">
    <text evidence="1 5">Belongs to the peptidase S41A family.</text>
</comment>
<dbReference type="FunFam" id="3.90.226.10:FF:000029">
    <property type="entry name" value="Peptidase, S41 family"/>
    <property type="match status" value="1"/>
</dbReference>
<dbReference type="GO" id="GO:0004175">
    <property type="term" value="F:endopeptidase activity"/>
    <property type="evidence" value="ECO:0007669"/>
    <property type="project" value="TreeGrafter"/>
</dbReference>
<dbReference type="SMART" id="SM00228">
    <property type="entry name" value="PDZ"/>
    <property type="match status" value="1"/>
</dbReference>
<reference evidence="8" key="1">
    <citation type="submission" date="2020-07" db="EMBL/GenBank/DDBJ databases">
        <title>Huge and variable diversity of episymbiotic CPR bacteria and DPANN archaea in groundwater ecosystems.</title>
        <authorList>
            <person name="He C.Y."/>
            <person name="Keren R."/>
            <person name="Whittaker M."/>
            <person name="Farag I.F."/>
            <person name="Doudna J."/>
            <person name="Cate J.H.D."/>
            <person name="Banfield J.F."/>
        </authorList>
    </citation>
    <scope>NUCLEOTIDE SEQUENCE</scope>
    <source>
        <strain evidence="8">NC_groundwater_763_Ag_S-0.2um_68_21</strain>
    </source>
</reference>
<dbReference type="Gene3D" id="3.30.750.44">
    <property type="match status" value="1"/>
</dbReference>
<evidence type="ECO:0000259" key="7">
    <source>
        <dbReference type="PROSITE" id="PS50106"/>
    </source>
</evidence>
<sequence length="435" mass="47137">MKKGVVGGWATWVLAVTVLAAGLAMSPMGSTAAREESAYSELRTFTEVLSLVEENYVNPIEQQKLVRGAIHGMLRTLDPHTSYLTPEFYKEMQVETTGRFGGLGIEISIRDDILTVVTPIEDTPAFRVGVKAGDQIMAVEGESTKDMNLQDAVRRLRGEPGSKVKITVRRKGIDKLLDFTIEREIIRIKSVRSQLLPEGIGYIRLRSFQGNTGAEVRDALSKLMAQKARGLVFDLRNNPGGLLSQAVEVSDIFLEPGKLVVYTKGRLESQQQRFSSSQRGIGAEIPMVVLVNAGSASASEIVAGALQDLKRAPVLGEKTFGKGSVQTIVPLSDGSGLRLTTALYYTPKGRLIQGEGIEPDVKLSAEGQVANHLREKDLPGHLPSLSERSGGKSQSAPPVPQVRPPQMPAGDEKDGQLDAAVEYLKREVLDKAKKG</sequence>
<dbReference type="InterPro" id="IPR001478">
    <property type="entry name" value="PDZ"/>
</dbReference>
<proteinExistence type="inferred from homology"/>
<dbReference type="InterPro" id="IPR004447">
    <property type="entry name" value="Peptidase_S41A"/>
</dbReference>
<evidence type="ECO:0000256" key="6">
    <source>
        <dbReference type="SAM" id="MobiDB-lite"/>
    </source>
</evidence>
<dbReference type="InterPro" id="IPR055210">
    <property type="entry name" value="CtpA/B_N"/>
</dbReference>
<evidence type="ECO:0000313" key="9">
    <source>
        <dbReference type="Proteomes" id="UP000782312"/>
    </source>
</evidence>
<keyword evidence="4 5" id="KW-0720">Serine protease</keyword>
<dbReference type="PANTHER" id="PTHR32060">
    <property type="entry name" value="TAIL-SPECIFIC PROTEASE"/>
    <property type="match status" value="1"/>
</dbReference>
<dbReference type="PANTHER" id="PTHR32060:SF30">
    <property type="entry name" value="CARBOXY-TERMINAL PROCESSING PROTEASE CTPA"/>
    <property type="match status" value="1"/>
</dbReference>
<dbReference type="Gene3D" id="2.30.42.10">
    <property type="match status" value="1"/>
</dbReference>
<dbReference type="Pfam" id="PF17820">
    <property type="entry name" value="PDZ_6"/>
    <property type="match status" value="1"/>
</dbReference>
<dbReference type="Pfam" id="PF03572">
    <property type="entry name" value="Peptidase_S41"/>
    <property type="match status" value="1"/>
</dbReference>
<keyword evidence="2 5" id="KW-0645">Protease</keyword>
<feature type="region of interest" description="Disordered" evidence="6">
    <location>
        <begin position="376"/>
        <end position="417"/>
    </location>
</feature>
<dbReference type="InterPro" id="IPR036034">
    <property type="entry name" value="PDZ_sf"/>
</dbReference>
<gene>
    <name evidence="8" type="ORF">HYZ11_14590</name>
</gene>